<dbReference type="InterPro" id="IPR019734">
    <property type="entry name" value="TPR_rpt"/>
</dbReference>
<dbReference type="AlphaFoldDB" id="A0A7X0ETW7"/>
<dbReference type="InterPro" id="IPR011990">
    <property type="entry name" value="TPR-like_helical_dom_sf"/>
</dbReference>
<proteinExistence type="predicted"/>
<dbReference type="Gene3D" id="1.25.40.10">
    <property type="entry name" value="Tetratricopeptide repeat domain"/>
    <property type="match status" value="1"/>
</dbReference>
<evidence type="ECO:0000313" key="2">
    <source>
        <dbReference type="EMBL" id="MBB6341524.1"/>
    </source>
</evidence>
<accession>A0A7X0ETW7</accession>
<keyword evidence="1" id="KW-0732">Signal</keyword>
<comment type="caution">
    <text evidence="2">The sequence shown here is derived from an EMBL/GenBank/DDBJ whole genome shotgun (WGS) entry which is preliminary data.</text>
</comment>
<feature type="chain" id="PRO_5031557790" evidence="1">
    <location>
        <begin position="26"/>
        <end position="264"/>
    </location>
</feature>
<evidence type="ECO:0000256" key="1">
    <source>
        <dbReference type="SAM" id="SignalP"/>
    </source>
</evidence>
<feature type="signal peptide" evidence="1">
    <location>
        <begin position="1"/>
        <end position="25"/>
    </location>
</feature>
<sequence>MRHARYSLIALALLAGCSPTTPLFIAQVATHEVVDYKTMKNNRMVAAIEDEGDLLTFSAMAIRDAHSEQAEETYLAGYHDSKLSNEVRAIALYQIGLVYMSRYNDQRNDTKALNYFYQVLNEFPQTQAATRAEARIIMLRKRAEEPVQKNSRELLANWKPQQTLDLYKPSLDPDMTLLSRRAVLKDRVGEAEQLYMLAVADPGVPQDIKEKALYQLGLMYLAPDNPQRNRDKGIGYLRRLLVQFPNSDLAGKASRHLNAGLNSQ</sequence>
<name>A0A7X0ETW7_9PSED</name>
<dbReference type="PROSITE" id="PS51257">
    <property type="entry name" value="PROKAR_LIPOPROTEIN"/>
    <property type="match status" value="1"/>
</dbReference>
<dbReference type="Pfam" id="PF13174">
    <property type="entry name" value="TPR_6"/>
    <property type="match status" value="2"/>
</dbReference>
<protein>
    <submittedName>
        <fullName evidence="2">TPR repeat protein</fullName>
    </submittedName>
</protein>
<gene>
    <name evidence="2" type="ORF">HNP49_001681</name>
</gene>
<dbReference type="EMBL" id="JACHLL010000002">
    <property type="protein sequence ID" value="MBB6341524.1"/>
    <property type="molecule type" value="Genomic_DNA"/>
</dbReference>
<evidence type="ECO:0000313" key="3">
    <source>
        <dbReference type="Proteomes" id="UP000557193"/>
    </source>
</evidence>
<organism evidence="2 3">
    <name type="scientific">Pseudomonas fluvialis</name>
    <dbReference type="NCBI Taxonomy" id="1793966"/>
    <lineage>
        <taxon>Bacteria</taxon>
        <taxon>Pseudomonadati</taxon>
        <taxon>Pseudomonadota</taxon>
        <taxon>Gammaproteobacteria</taxon>
        <taxon>Pseudomonadales</taxon>
        <taxon>Pseudomonadaceae</taxon>
        <taxon>Pseudomonas</taxon>
    </lineage>
</organism>
<dbReference type="Proteomes" id="UP000557193">
    <property type="component" value="Unassembled WGS sequence"/>
</dbReference>
<dbReference type="SUPFAM" id="SSF81901">
    <property type="entry name" value="HCP-like"/>
    <property type="match status" value="1"/>
</dbReference>
<reference evidence="2 3" key="1">
    <citation type="submission" date="2020-08" db="EMBL/GenBank/DDBJ databases">
        <title>Functional genomics of gut bacteria from endangered species of beetles.</title>
        <authorList>
            <person name="Carlos-Shanley C."/>
        </authorList>
    </citation>
    <scope>NUCLEOTIDE SEQUENCE [LARGE SCALE GENOMIC DNA]</scope>
    <source>
        <strain evidence="2 3">S00202</strain>
    </source>
</reference>
<dbReference type="RefSeq" id="WP_184682310.1">
    <property type="nucleotide sequence ID" value="NZ_JACHLL010000002.1"/>
</dbReference>
<keyword evidence="3" id="KW-1185">Reference proteome</keyword>